<organism evidence="3 4">
    <name type="scientific">Arcobacter cloacae</name>
    <dbReference type="NCBI Taxonomy" id="1054034"/>
    <lineage>
        <taxon>Bacteria</taxon>
        <taxon>Pseudomonadati</taxon>
        <taxon>Campylobacterota</taxon>
        <taxon>Epsilonproteobacteria</taxon>
        <taxon>Campylobacterales</taxon>
        <taxon>Arcobacteraceae</taxon>
        <taxon>Arcobacter</taxon>
    </lineage>
</organism>
<keyword evidence="1" id="KW-1133">Transmembrane helix</keyword>
<keyword evidence="1" id="KW-0472">Membrane</keyword>
<dbReference type="EMBL" id="NXII01000013">
    <property type="protein sequence ID" value="RXI39645.1"/>
    <property type="molecule type" value="Genomic_DNA"/>
</dbReference>
<evidence type="ECO:0000256" key="1">
    <source>
        <dbReference type="SAM" id="Phobius"/>
    </source>
</evidence>
<dbReference type="AlphaFoldDB" id="A0AA94JUX7"/>
<keyword evidence="4" id="KW-1185">Reference proteome</keyword>
<dbReference type="InterPro" id="IPR048634">
    <property type="entry name" value="SecD_SecF_C"/>
</dbReference>
<dbReference type="SUPFAM" id="SSF82866">
    <property type="entry name" value="Multidrug efflux transporter AcrB transmembrane domain"/>
    <property type="match status" value="1"/>
</dbReference>
<feature type="transmembrane region" description="Helical" evidence="1">
    <location>
        <begin position="12"/>
        <end position="38"/>
    </location>
</feature>
<dbReference type="Pfam" id="PF02355">
    <property type="entry name" value="SecD_SecF_C"/>
    <property type="match status" value="1"/>
</dbReference>
<evidence type="ECO:0000259" key="2">
    <source>
        <dbReference type="Pfam" id="PF02355"/>
    </source>
</evidence>
<dbReference type="Gene3D" id="1.20.1640.10">
    <property type="entry name" value="Multidrug efflux transporter AcrB transmembrane domain"/>
    <property type="match status" value="1"/>
</dbReference>
<name>A0AA94JUX7_9BACT</name>
<evidence type="ECO:0000313" key="3">
    <source>
        <dbReference type="EMBL" id="RXI39645.1"/>
    </source>
</evidence>
<dbReference type="Proteomes" id="UP000290378">
    <property type="component" value="Unassembled WGS sequence"/>
</dbReference>
<proteinExistence type="predicted"/>
<comment type="caution">
    <text evidence="3">The sequence shown here is derived from an EMBL/GenBank/DDBJ whole genome shotgun (WGS) entry which is preliminary data.</text>
</comment>
<keyword evidence="1" id="KW-0812">Transmembrane</keyword>
<feature type="non-terminal residue" evidence="3">
    <location>
        <position position="1"/>
    </location>
</feature>
<evidence type="ECO:0000313" key="4">
    <source>
        <dbReference type="Proteomes" id="UP000290378"/>
    </source>
</evidence>
<reference evidence="3 4" key="1">
    <citation type="submission" date="2017-09" db="EMBL/GenBank/DDBJ databases">
        <title>Genomics of the genus Arcobacter.</title>
        <authorList>
            <person name="Perez-Cataluna A."/>
            <person name="Figueras M.J."/>
            <person name="Salas-Masso N."/>
        </authorList>
    </citation>
    <scope>NUCLEOTIDE SEQUENCE [LARGE SCALE GENOMIC DNA]</scope>
    <source>
        <strain evidence="3 4">CECT 7834</strain>
    </source>
</reference>
<gene>
    <name evidence="3" type="primary">secF</name>
    <name evidence="3" type="ORF">CP963_09945</name>
</gene>
<feature type="domain" description="Protein export membrane protein SecD/SecF C-terminal" evidence="2">
    <location>
        <begin position="2"/>
        <end position="41"/>
    </location>
</feature>
<sequence>ATLLFFGGEIIYGFSFTLFIGIIVGTYSSIFIAATLLVQLKFSVENFKIKEIEKLKKIKEKKELRAIYEQGTI</sequence>
<protein>
    <submittedName>
        <fullName evidence="3">Protein translocase subunit SecF</fullName>
    </submittedName>
</protein>
<accession>A0AA94JUX7</accession>